<feature type="compositionally biased region" description="Basic and acidic residues" evidence="1">
    <location>
        <begin position="36"/>
        <end position="48"/>
    </location>
</feature>
<feature type="compositionally biased region" description="Basic and acidic residues" evidence="1">
    <location>
        <begin position="80"/>
        <end position="101"/>
    </location>
</feature>
<evidence type="ECO:0000313" key="3">
    <source>
        <dbReference type="Proteomes" id="UP000799537"/>
    </source>
</evidence>
<organism evidence="2 3">
    <name type="scientific">Zasmidium cellare ATCC 36951</name>
    <dbReference type="NCBI Taxonomy" id="1080233"/>
    <lineage>
        <taxon>Eukaryota</taxon>
        <taxon>Fungi</taxon>
        <taxon>Dikarya</taxon>
        <taxon>Ascomycota</taxon>
        <taxon>Pezizomycotina</taxon>
        <taxon>Dothideomycetes</taxon>
        <taxon>Dothideomycetidae</taxon>
        <taxon>Mycosphaerellales</taxon>
        <taxon>Mycosphaerellaceae</taxon>
        <taxon>Zasmidium</taxon>
    </lineage>
</organism>
<accession>A0A6A6CYH5</accession>
<name>A0A6A6CYH5_ZASCE</name>
<evidence type="ECO:0000313" key="2">
    <source>
        <dbReference type="EMBL" id="KAF2171218.1"/>
    </source>
</evidence>
<keyword evidence="3" id="KW-1185">Reference proteome</keyword>
<sequence length="101" mass="12026">MAKTKNIPGREKQRRREDPNWPSYLAAREQQLQQWRNDRTRPLTSKEVKKLHRKLTRASSGMAQRHQSMKEARPDEEDVKDTIQKEDDGLPTRADEEGFRR</sequence>
<evidence type="ECO:0000256" key="1">
    <source>
        <dbReference type="SAM" id="MobiDB-lite"/>
    </source>
</evidence>
<dbReference type="EMBL" id="ML993583">
    <property type="protein sequence ID" value="KAF2171218.1"/>
    <property type="molecule type" value="Genomic_DNA"/>
</dbReference>
<feature type="region of interest" description="Disordered" evidence="1">
    <location>
        <begin position="1"/>
        <end position="101"/>
    </location>
</feature>
<feature type="compositionally biased region" description="Polar residues" evidence="1">
    <location>
        <begin position="57"/>
        <end position="66"/>
    </location>
</feature>
<protein>
    <submittedName>
        <fullName evidence="2">Uncharacterized protein</fullName>
    </submittedName>
</protein>
<reference evidence="2" key="1">
    <citation type="journal article" date="2020" name="Stud. Mycol.">
        <title>101 Dothideomycetes genomes: a test case for predicting lifestyles and emergence of pathogens.</title>
        <authorList>
            <person name="Haridas S."/>
            <person name="Albert R."/>
            <person name="Binder M."/>
            <person name="Bloem J."/>
            <person name="Labutti K."/>
            <person name="Salamov A."/>
            <person name="Andreopoulos B."/>
            <person name="Baker S."/>
            <person name="Barry K."/>
            <person name="Bills G."/>
            <person name="Bluhm B."/>
            <person name="Cannon C."/>
            <person name="Castanera R."/>
            <person name="Culley D."/>
            <person name="Daum C."/>
            <person name="Ezra D."/>
            <person name="Gonzalez J."/>
            <person name="Henrissat B."/>
            <person name="Kuo A."/>
            <person name="Liang C."/>
            <person name="Lipzen A."/>
            <person name="Lutzoni F."/>
            <person name="Magnuson J."/>
            <person name="Mondo S."/>
            <person name="Nolan M."/>
            <person name="Ohm R."/>
            <person name="Pangilinan J."/>
            <person name="Park H.-J."/>
            <person name="Ramirez L."/>
            <person name="Alfaro M."/>
            <person name="Sun H."/>
            <person name="Tritt A."/>
            <person name="Yoshinaga Y."/>
            <person name="Zwiers L.-H."/>
            <person name="Turgeon B."/>
            <person name="Goodwin S."/>
            <person name="Spatafora J."/>
            <person name="Crous P."/>
            <person name="Grigoriev I."/>
        </authorList>
    </citation>
    <scope>NUCLEOTIDE SEQUENCE</scope>
    <source>
        <strain evidence="2">ATCC 36951</strain>
    </source>
</reference>
<dbReference type="AlphaFoldDB" id="A0A6A6CYH5"/>
<dbReference type="GeneID" id="54564868"/>
<feature type="compositionally biased region" description="Basic and acidic residues" evidence="1">
    <location>
        <begin position="8"/>
        <end position="19"/>
    </location>
</feature>
<dbReference type="Proteomes" id="UP000799537">
    <property type="component" value="Unassembled WGS sequence"/>
</dbReference>
<gene>
    <name evidence="2" type="ORF">M409DRAFT_50686</name>
</gene>
<proteinExistence type="predicted"/>
<dbReference type="RefSeq" id="XP_033672107.1">
    <property type="nucleotide sequence ID" value="XM_033811596.1"/>
</dbReference>